<accession>A0ABN2FJK7</accession>
<evidence type="ECO:0000313" key="2">
    <source>
        <dbReference type="Proteomes" id="UP001501319"/>
    </source>
</evidence>
<name>A0ABN2FJK7_9ACTN</name>
<gene>
    <name evidence="1" type="ORF">GCM10009744_45490</name>
</gene>
<reference evidence="1 2" key="1">
    <citation type="journal article" date="2019" name="Int. J. Syst. Evol. Microbiol.">
        <title>The Global Catalogue of Microorganisms (GCM) 10K type strain sequencing project: providing services to taxonomists for standard genome sequencing and annotation.</title>
        <authorList>
            <consortium name="The Broad Institute Genomics Platform"/>
            <consortium name="The Broad Institute Genome Sequencing Center for Infectious Disease"/>
            <person name="Wu L."/>
            <person name="Ma J."/>
        </authorList>
    </citation>
    <scope>NUCLEOTIDE SEQUENCE [LARGE SCALE GENOMIC DNA]</scope>
    <source>
        <strain evidence="1 2">JCM 14306</strain>
    </source>
</reference>
<dbReference type="Proteomes" id="UP001501319">
    <property type="component" value="Unassembled WGS sequence"/>
</dbReference>
<sequence length="64" mass="6695">MPFRQGAAEGWVGAALAKSGDLGQVVGALNTLFRVRGPCLVFKVAASGVLRSPGLSPQHHKLRL</sequence>
<dbReference type="EMBL" id="BAAANE010000007">
    <property type="protein sequence ID" value="GAA1648979.1"/>
    <property type="molecule type" value="Genomic_DNA"/>
</dbReference>
<proteinExistence type="predicted"/>
<comment type="caution">
    <text evidence="1">The sequence shown here is derived from an EMBL/GenBank/DDBJ whole genome shotgun (WGS) entry which is preliminary data.</text>
</comment>
<evidence type="ECO:0000313" key="1">
    <source>
        <dbReference type="EMBL" id="GAA1648979.1"/>
    </source>
</evidence>
<keyword evidence="2" id="KW-1185">Reference proteome</keyword>
<organism evidence="1 2">
    <name type="scientific">Kribbella alba</name>
    <dbReference type="NCBI Taxonomy" id="190197"/>
    <lineage>
        <taxon>Bacteria</taxon>
        <taxon>Bacillati</taxon>
        <taxon>Actinomycetota</taxon>
        <taxon>Actinomycetes</taxon>
        <taxon>Propionibacteriales</taxon>
        <taxon>Kribbellaceae</taxon>
        <taxon>Kribbella</taxon>
    </lineage>
</organism>
<protein>
    <submittedName>
        <fullName evidence="1">Uncharacterized protein</fullName>
    </submittedName>
</protein>